<protein>
    <submittedName>
        <fullName evidence="2">Competence protein ComEA</fullName>
    </submittedName>
</protein>
<evidence type="ECO:0000313" key="3">
    <source>
        <dbReference type="Proteomes" id="UP000199409"/>
    </source>
</evidence>
<dbReference type="Pfam" id="PF12836">
    <property type="entry name" value="HHH_3"/>
    <property type="match status" value="1"/>
</dbReference>
<dbReference type="GO" id="GO:0006281">
    <property type="term" value="P:DNA repair"/>
    <property type="evidence" value="ECO:0007669"/>
    <property type="project" value="InterPro"/>
</dbReference>
<sequence>MNQFKNILILFTLFISLCFVCQPAFSMEKINLNTATIEQLMELKGVGEKTAQKIIEYRNNKKFNTVDEVVNVNGVGEKTLEKIREQLTVETQKKK</sequence>
<dbReference type="InterPro" id="IPR051675">
    <property type="entry name" value="Endo/Exo/Phosphatase_dom_1"/>
</dbReference>
<dbReference type="OrthoDB" id="5296317at2"/>
<proteinExistence type="predicted"/>
<feature type="domain" description="Helix-hairpin-helix DNA-binding motif class 1" evidence="1">
    <location>
        <begin position="67"/>
        <end position="86"/>
    </location>
</feature>
<dbReference type="InterPro" id="IPR004509">
    <property type="entry name" value="Competence_ComEA_HhH"/>
</dbReference>
<feature type="domain" description="Helix-hairpin-helix DNA-binding motif class 1" evidence="1">
    <location>
        <begin position="38"/>
        <end position="57"/>
    </location>
</feature>
<dbReference type="AlphaFoldDB" id="A0A1H3YGJ5"/>
<reference evidence="2 3" key="1">
    <citation type="submission" date="2016-10" db="EMBL/GenBank/DDBJ databases">
        <authorList>
            <person name="de Groot N.N."/>
        </authorList>
    </citation>
    <scope>NUCLEOTIDE SEQUENCE [LARGE SCALE GENOMIC DNA]</scope>
    <source>
        <strain evidence="2 3">DSM 7343</strain>
    </source>
</reference>
<organism evidence="2 3">
    <name type="scientific">Desulfuromusa kysingii</name>
    <dbReference type="NCBI Taxonomy" id="37625"/>
    <lineage>
        <taxon>Bacteria</taxon>
        <taxon>Pseudomonadati</taxon>
        <taxon>Thermodesulfobacteriota</taxon>
        <taxon>Desulfuromonadia</taxon>
        <taxon>Desulfuromonadales</taxon>
        <taxon>Geopsychrobacteraceae</taxon>
        <taxon>Desulfuromusa</taxon>
    </lineage>
</organism>
<dbReference type="InterPro" id="IPR003583">
    <property type="entry name" value="Hlx-hairpin-Hlx_DNA-bd_motif"/>
</dbReference>
<gene>
    <name evidence="2" type="ORF">SAMN05660420_01231</name>
</gene>
<accession>A0A1H3YGJ5</accession>
<name>A0A1H3YGJ5_9BACT</name>
<dbReference type="RefSeq" id="WP_092345794.1">
    <property type="nucleotide sequence ID" value="NZ_FNQN01000003.1"/>
</dbReference>
<evidence type="ECO:0000259" key="1">
    <source>
        <dbReference type="SMART" id="SM00278"/>
    </source>
</evidence>
<dbReference type="InterPro" id="IPR010994">
    <property type="entry name" value="RuvA_2-like"/>
</dbReference>
<dbReference type="PANTHER" id="PTHR21180">
    <property type="entry name" value="ENDONUCLEASE/EXONUCLEASE/PHOSPHATASE FAMILY DOMAIN-CONTAINING PROTEIN 1"/>
    <property type="match status" value="1"/>
</dbReference>
<keyword evidence="3" id="KW-1185">Reference proteome</keyword>
<dbReference type="PANTHER" id="PTHR21180:SF32">
    <property type="entry name" value="ENDONUCLEASE_EXONUCLEASE_PHOSPHATASE FAMILY DOMAIN-CONTAINING PROTEIN 1"/>
    <property type="match status" value="1"/>
</dbReference>
<evidence type="ECO:0000313" key="2">
    <source>
        <dbReference type="EMBL" id="SEA10667.1"/>
    </source>
</evidence>
<dbReference type="NCBIfam" id="TIGR00426">
    <property type="entry name" value="competence protein ComEA helix-hairpin-helix repeat region"/>
    <property type="match status" value="1"/>
</dbReference>
<dbReference type="SMART" id="SM00278">
    <property type="entry name" value="HhH1"/>
    <property type="match status" value="2"/>
</dbReference>
<dbReference type="SUPFAM" id="SSF47781">
    <property type="entry name" value="RuvA domain 2-like"/>
    <property type="match status" value="1"/>
</dbReference>
<dbReference type="STRING" id="37625.SAMN05660420_01231"/>
<dbReference type="GO" id="GO:0003677">
    <property type="term" value="F:DNA binding"/>
    <property type="evidence" value="ECO:0007669"/>
    <property type="project" value="InterPro"/>
</dbReference>
<dbReference type="Proteomes" id="UP000199409">
    <property type="component" value="Unassembled WGS sequence"/>
</dbReference>
<dbReference type="EMBL" id="FNQN01000003">
    <property type="protein sequence ID" value="SEA10667.1"/>
    <property type="molecule type" value="Genomic_DNA"/>
</dbReference>
<dbReference type="Gene3D" id="1.10.150.320">
    <property type="entry name" value="Photosystem II 12 kDa extrinsic protein"/>
    <property type="match status" value="1"/>
</dbReference>